<reference evidence="2 3" key="1">
    <citation type="submission" date="2020-02" db="EMBL/GenBank/DDBJ databases">
        <title>Rhodobacter translucens sp. nov., a novel bacterium isolated from activated sludge.</title>
        <authorList>
            <person name="Liu J."/>
        </authorList>
    </citation>
    <scope>NUCLEOTIDE SEQUENCE [LARGE SCALE GENOMIC DNA]</scope>
    <source>
        <strain evidence="2 3">HX-7-19</strain>
    </source>
</reference>
<organism evidence="2 3">
    <name type="scientific">Paragemmobacter kunshanensis</name>
    <dbReference type="NCBI Taxonomy" id="2583234"/>
    <lineage>
        <taxon>Bacteria</taxon>
        <taxon>Pseudomonadati</taxon>
        <taxon>Pseudomonadota</taxon>
        <taxon>Alphaproteobacteria</taxon>
        <taxon>Rhodobacterales</taxon>
        <taxon>Paracoccaceae</taxon>
        <taxon>Paragemmobacter</taxon>
    </lineage>
</organism>
<evidence type="ECO:0000313" key="2">
    <source>
        <dbReference type="EMBL" id="NGQ89267.1"/>
    </source>
</evidence>
<comment type="caution">
    <text evidence="2">The sequence shown here is derived from an EMBL/GenBank/DDBJ whole genome shotgun (WGS) entry which is preliminary data.</text>
</comment>
<feature type="compositionally biased region" description="Polar residues" evidence="1">
    <location>
        <begin position="12"/>
        <end position="24"/>
    </location>
</feature>
<dbReference type="RefSeq" id="WP_165046379.1">
    <property type="nucleotide sequence ID" value="NZ_JAALFE010000001.1"/>
</dbReference>
<protein>
    <submittedName>
        <fullName evidence="2">Uncharacterized protein</fullName>
    </submittedName>
</protein>
<evidence type="ECO:0000256" key="1">
    <source>
        <dbReference type="SAM" id="MobiDB-lite"/>
    </source>
</evidence>
<dbReference type="EMBL" id="JAALFE010000001">
    <property type="protein sequence ID" value="NGQ89267.1"/>
    <property type="molecule type" value="Genomic_DNA"/>
</dbReference>
<dbReference type="Proteomes" id="UP000474758">
    <property type="component" value="Unassembled WGS sequence"/>
</dbReference>
<name>A0A6M1TMP3_9RHOB</name>
<dbReference type="AlphaFoldDB" id="A0A6M1TMP3"/>
<evidence type="ECO:0000313" key="3">
    <source>
        <dbReference type="Proteomes" id="UP000474758"/>
    </source>
</evidence>
<keyword evidence="3" id="KW-1185">Reference proteome</keyword>
<gene>
    <name evidence="2" type="ORF">G5V65_00040</name>
</gene>
<feature type="region of interest" description="Disordered" evidence="1">
    <location>
        <begin position="1"/>
        <end position="26"/>
    </location>
</feature>
<accession>A0A6M1TMP3</accession>
<proteinExistence type="predicted"/>
<sequence>MSSPRLHLAHSGQPSQASAQTGCSNEFRVIQGGRRRRRSDAEVMKADLAILWQRFVQNVFGYGPGARTDTAIEFGCTLQTACNWHDGVVGPMGHAVAHASQAFPDEYDAVFRPDRQRRAA</sequence>